<evidence type="ECO:0000256" key="1">
    <source>
        <dbReference type="SAM" id="Phobius"/>
    </source>
</evidence>
<sequence length="49" mass="5945">MRGIGYLMFLRMRQLMFFTWIIRIVIRLMIFPLEKLLLSSLLNLSNQLT</sequence>
<dbReference type="AlphaFoldDB" id="A0AAD6LZ91"/>
<proteinExistence type="predicted"/>
<keyword evidence="1" id="KW-0812">Transmembrane</keyword>
<protein>
    <submittedName>
        <fullName evidence="2">Uncharacterized protein</fullName>
    </submittedName>
</protein>
<keyword evidence="3" id="KW-1185">Reference proteome</keyword>
<evidence type="ECO:0000313" key="3">
    <source>
        <dbReference type="Proteomes" id="UP001164929"/>
    </source>
</evidence>
<reference evidence="2" key="1">
    <citation type="journal article" date="2023" name="Mol. Ecol. Resour.">
        <title>Chromosome-level genome assembly of a triploid poplar Populus alba 'Berolinensis'.</title>
        <authorList>
            <person name="Chen S."/>
            <person name="Yu Y."/>
            <person name="Wang X."/>
            <person name="Wang S."/>
            <person name="Zhang T."/>
            <person name="Zhou Y."/>
            <person name="He R."/>
            <person name="Meng N."/>
            <person name="Wang Y."/>
            <person name="Liu W."/>
            <person name="Liu Z."/>
            <person name="Liu J."/>
            <person name="Guo Q."/>
            <person name="Huang H."/>
            <person name="Sederoff R.R."/>
            <person name="Wang G."/>
            <person name="Qu G."/>
            <person name="Chen S."/>
        </authorList>
    </citation>
    <scope>NUCLEOTIDE SEQUENCE</scope>
    <source>
        <strain evidence="2">SC-2020</strain>
    </source>
</reference>
<dbReference type="Proteomes" id="UP001164929">
    <property type="component" value="Chromosome 13"/>
</dbReference>
<comment type="caution">
    <text evidence="2">The sequence shown here is derived from an EMBL/GenBank/DDBJ whole genome shotgun (WGS) entry which is preliminary data.</text>
</comment>
<dbReference type="EMBL" id="JAQIZT010000013">
    <property type="protein sequence ID" value="KAJ6975975.1"/>
    <property type="molecule type" value="Genomic_DNA"/>
</dbReference>
<name>A0AAD6LZ91_9ROSI</name>
<gene>
    <name evidence="2" type="ORF">NC653_031719</name>
</gene>
<accession>A0AAD6LZ91</accession>
<keyword evidence="1" id="KW-1133">Transmembrane helix</keyword>
<keyword evidence="1" id="KW-0472">Membrane</keyword>
<organism evidence="2 3">
    <name type="scientific">Populus alba x Populus x berolinensis</name>
    <dbReference type="NCBI Taxonomy" id="444605"/>
    <lineage>
        <taxon>Eukaryota</taxon>
        <taxon>Viridiplantae</taxon>
        <taxon>Streptophyta</taxon>
        <taxon>Embryophyta</taxon>
        <taxon>Tracheophyta</taxon>
        <taxon>Spermatophyta</taxon>
        <taxon>Magnoliopsida</taxon>
        <taxon>eudicotyledons</taxon>
        <taxon>Gunneridae</taxon>
        <taxon>Pentapetalae</taxon>
        <taxon>rosids</taxon>
        <taxon>fabids</taxon>
        <taxon>Malpighiales</taxon>
        <taxon>Salicaceae</taxon>
        <taxon>Saliceae</taxon>
        <taxon>Populus</taxon>
    </lineage>
</organism>
<evidence type="ECO:0000313" key="2">
    <source>
        <dbReference type="EMBL" id="KAJ6975975.1"/>
    </source>
</evidence>
<feature type="transmembrane region" description="Helical" evidence="1">
    <location>
        <begin position="12"/>
        <end position="33"/>
    </location>
</feature>